<evidence type="ECO:0000313" key="3">
    <source>
        <dbReference type="Proteomes" id="UP000807469"/>
    </source>
</evidence>
<keyword evidence="3" id="KW-1185">Reference proteome</keyword>
<keyword evidence="1" id="KW-0812">Transmembrane</keyword>
<comment type="caution">
    <text evidence="2">The sequence shown here is derived from an EMBL/GenBank/DDBJ whole genome shotgun (WGS) entry which is preliminary data.</text>
</comment>
<dbReference type="AlphaFoldDB" id="A0A9P6CVY4"/>
<sequence length="70" mass="8088">MESYRMSRHGGPTFKDGCATCSCHSTTRKRDVYLLMFSMWFSPGVLTFFDFVVRRDLSQLIIFSLGRPSL</sequence>
<protein>
    <submittedName>
        <fullName evidence="2">Uncharacterized protein</fullName>
    </submittedName>
</protein>
<dbReference type="EMBL" id="MU155402">
    <property type="protein sequence ID" value="KAF9474008.1"/>
    <property type="molecule type" value="Genomic_DNA"/>
</dbReference>
<accession>A0A9P6CVY4</accession>
<dbReference type="Proteomes" id="UP000807469">
    <property type="component" value="Unassembled WGS sequence"/>
</dbReference>
<proteinExistence type="predicted"/>
<keyword evidence="1" id="KW-0472">Membrane</keyword>
<organism evidence="2 3">
    <name type="scientific">Pholiota conissans</name>
    <dbReference type="NCBI Taxonomy" id="109636"/>
    <lineage>
        <taxon>Eukaryota</taxon>
        <taxon>Fungi</taxon>
        <taxon>Dikarya</taxon>
        <taxon>Basidiomycota</taxon>
        <taxon>Agaricomycotina</taxon>
        <taxon>Agaricomycetes</taxon>
        <taxon>Agaricomycetidae</taxon>
        <taxon>Agaricales</taxon>
        <taxon>Agaricineae</taxon>
        <taxon>Strophariaceae</taxon>
        <taxon>Pholiota</taxon>
    </lineage>
</organism>
<feature type="transmembrane region" description="Helical" evidence="1">
    <location>
        <begin position="32"/>
        <end position="53"/>
    </location>
</feature>
<keyword evidence="1" id="KW-1133">Transmembrane helix</keyword>
<evidence type="ECO:0000313" key="2">
    <source>
        <dbReference type="EMBL" id="KAF9474008.1"/>
    </source>
</evidence>
<gene>
    <name evidence="2" type="ORF">BDN70DRAFT_346031</name>
</gene>
<evidence type="ECO:0000256" key="1">
    <source>
        <dbReference type="SAM" id="Phobius"/>
    </source>
</evidence>
<name>A0A9P6CVY4_9AGAR</name>
<reference evidence="2" key="1">
    <citation type="submission" date="2020-11" db="EMBL/GenBank/DDBJ databases">
        <authorList>
            <consortium name="DOE Joint Genome Institute"/>
            <person name="Ahrendt S."/>
            <person name="Riley R."/>
            <person name="Andreopoulos W."/>
            <person name="Labutti K."/>
            <person name="Pangilinan J."/>
            <person name="Ruiz-Duenas F.J."/>
            <person name="Barrasa J.M."/>
            <person name="Sanchez-Garcia M."/>
            <person name="Camarero S."/>
            <person name="Miyauchi S."/>
            <person name="Serrano A."/>
            <person name="Linde D."/>
            <person name="Babiker R."/>
            <person name="Drula E."/>
            <person name="Ayuso-Fernandez I."/>
            <person name="Pacheco R."/>
            <person name="Padilla G."/>
            <person name="Ferreira P."/>
            <person name="Barriuso J."/>
            <person name="Kellner H."/>
            <person name="Castanera R."/>
            <person name="Alfaro M."/>
            <person name="Ramirez L."/>
            <person name="Pisabarro A.G."/>
            <person name="Kuo A."/>
            <person name="Tritt A."/>
            <person name="Lipzen A."/>
            <person name="He G."/>
            <person name="Yan M."/>
            <person name="Ng V."/>
            <person name="Cullen D."/>
            <person name="Martin F."/>
            <person name="Rosso M.-N."/>
            <person name="Henrissat B."/>
            <person name="Hibbett D."/>
            <person name="Martinez A.T."/>
            <person name="Grigoriev I.V."/>
        </authorList>
    </citation>
    <scope>NUCLEOTIDE SEQUENCE</scope>
    <source>
        <strain evidence="2">CIRM-BRFM 674</strain>
    </source>
</reference>